<name>A0AAD9CR91_DISEL</name>
<keyword evidence="3" id="KW-1185">Reference proteome</keyword>
<dbReference type="EMBL" id="JASDAP010000003">
    <property type="protein sequence ID" value="KAK1905588.1"/>
    <property type="molecule type" value="Genomic_DNA"/>
</dbReference>
<dbReference type="AlphaFoldDB" id="A0AAD9CR91"/>
<evidence type="ECO:0000313" key="2">
    <source>
        <dbReference type="EMBL" id="KAK1905588.1"/>
    </source>
</evidence>
<evidence type="ECO:0000256" key="1">
    <source>
        <dbReference type="SAM" id="MobiDB-lite"/>
    </source>
</evidence>
<gene>
    <name evidence="2" type="ORF">KUDE01_012768</name>
</gene>
<feature type="non-terminal residue" evidence="2">
    <location>
        <position position="210"/>
    </location>
</feature>
<dbReference type="Proteomes" id="UP001228049">
    <property type="component" value="Unassembled WGS sequence"/>
</dbReference>
<reference evidence="2" key="1">
    <citation type="submission" date="2023-04" db="EMBL/GenBank/DDBJ databases">
        <title>Chromosome-level genome of Chaenocephalus aceratus.</title>
        <authorList>
            <person name="Park H."/>
        </authorList>
    </citation>
    <scope>NUCLEOTIDE SEQUENCE</scope>
    <source>
        <strain evidence="2">DE</strain>
        <tissue evidence="2">Muscle</tissue>
    </source>
</reference>
<proteinExistence type="predicted"/>
<sequence length="210" mass="22652">VVFLPVLCGCAVGEVAVSEPGHSCTPRGESLLLEPRCLFRFPPLRPDSLCSLFPFPLLQSSSKDSTVRVTDKPDNCVALDREREVEEESPMSGSSFGRASTAPQPSMWHLEPASNNTPHTIQSLRLSTGVTFQEISTDVGLRPQLSRRSKYLSTRELLLGDCIVIGTSVRVFALPVFVGVLRHTVVAVEVKEANEIDAVIGVVAPRGAAA</sequence>
<evidence type="ECO:0000313" key="3">
    <source>
        <dbReference type="Proteomes" id="UP001228049"/>
    </source>
</evidence>
<protein>
    <submittedName>
        <fullName evidence="2">tRNA (Guanine-N(1)-)-methyltransferase</fullName>
    </submittedName>
</protein>
<comment type="caution">
    <text evidence="2">The sequence shown here is derived from an EMBL/GenBank/DDBJ whole genome shotgun (WGS) entry which is preliminary data.</text>
</comment>
<organism evidence="2 3">
    <name type="scientific">Dissostichus eleginoides</name>
    <name type="common">Patagonian toothfish</name>
    <name type="synonym">Dissostichus amissus</name>
    <dbReference type="NCBI Taxonomy" id="100907"/>
    <lineage>
        <taxon>Eukaryota</taxon>
        <taxon>Metazoa</taxon>
        <taxon>Chordata</taxon>
        <taxon>Craniata</taxon>
        <taxon>Vertebrata</taxon>
        <taxon>Euteleostomi</taxon>
        <taxon>Actinopterygii</taxon>
        <taxon>Neopterygii</taxon>
        <taxon>Teleostei</taxon>
        <taxon>Neoteleostei</taxon>
        <taxon>Acanthomorphata</taxon>
        <taxon>Eupercaria</taxon>
        <taxon>Perciformes</taxon>
        <taxon>Notothenioidei</taxon>
        <taxon>Nototheniidae</taxon>
        <taxon>Dissostichus</taxon>
    </lineage>
</organism>
<feature type="compositionally biased region" description="Polar residues" evidence="1">
    <location>
        <begin position="91"/>
        <end position="104"/>
    </location>
</feature>
<accession>A0AAD9CR91</accession>
<feature type="region of interest" description="Disordered" evidence="1">
    <location>
        <begin position="81"/>
        <end position="104"/>
    </location>
</feature>
<feature type="non-terminal residue" evidence="2">
    <location>
        <position position="1"/>
    </location>
</feature>